<keyword evidence="4" id="KW-1185">Reference proteome</keyword>
<dbReference type="STRING" id="1162668.LFE_0312"/>
<gene>
    <name evidence="3" type="ordered locus">LFE_0312</name>
</gene>
<feature type="coiled-coil region" evidence="1">
    <location>
        <begin position="49"/>
        <end position="76"/>
    </location>
</feature>
<dbReference type="AlphaFoldDB" id="I0IL85"/>
<evidence type="ECO:0000256" key="1">
    <source>
        <dbReference type="SAM" id="Coils"/>
    </source>
</evidence>
<name>I0IL85_LEPFC</name>
<organism evidence="3 4">
    <name type="scientific">Leptospirillum ferrooxidans (strain C2-3)</name>
    <dbReference type="NCBI Taxonomy" id="1162668"/>
    <lineage>
        <taxon>Bacteria</taxon>
        <taxon>Pseudomonadati</taxon>
        <taxon>Nitrospirota</taxon>
        <taxon>Nitrospiria</taxon>
        <taxon>Nitrospirales</taxon>
        <taxon>Nitrospiraceae</taxon>
        <taxon>Leptospirillum</taxon>
    </lineage>
</organism>
<proteinExistence type="predicted"/>
<keyword evidence="2" id="KW-0812">Transmembrane</keyword>
<feature type="transmembrane region" description="Helical" evidence="2">
    <location>
        <begin position="6"/>
        <end position="27"/>
    </location>
</feature>
<sequence length="78" mass="9165">MNNDLFRMFTVATVILSLVTLAGIILWSRDRKHALMRQKAELPPLHLRKKQLDEEILALEKHIELLKAKRKKMDEETS</sequence>
<dbReference type="PATRIC" id="fig|1162668.3.peg.359"/>
<dbReference type="HOGENOM" id="CLU_2617689_0_0_0"/>
<dbReference type="Proteomes" id="UP000007382">
    <property type="component" value="Chromosome"/>
</dbReference>
<dbReference type="KEGG" id="lfc:LFE_0312"/>
<keyword evidence="1" id="KW-0175">Coiled coil</keyword>
<keyword evidence="2" id="KW-1133">Transmembrane helix</keyword>
<accession>I0IL85</accession>
<evidence type="ECO:0000256" key="2">
    <source>
        <dbReference type="SAM" id="Phobius"/>
    </source>
</evidence>
<evidence type="ECO:0000313" key="3">
    <source>
        <dbReference type="EMBL" id="BAM06034.1"/>
    </source>
</evidence>
<protein>
    <submittedName>
        <fullName evidence="3">Uncharacterized protein</fullName>
    </submittedName>
</protein>
<keyword evidence="2" id="KW-0472">Membrane</keyword>
<dbReference type="EMBL" id="AP012342">
    <property type="protein sequence ID" value="BAM06034.1"/>
    <property type="molecule type" value="Genomic_DNA"/>
</dbReference>
<reference evidence="4" key="2">
    <citation type="submission" date="2012-03" db="EMBL/GenBank/DDBJ databases">
        <title>The complete genome sequence of the pioneer microbe on fresh volcanic deposit, Leptospirillum ferrooxidans strain C2-3.</title>
        <authorList>
            <person name="Fujimura R."/>
            <person name="Sato Y."/>
            <person name="Nishizawa T."/>
            <person name="Nanba K."/>
            <person name="Oshima K."/>
            <person name="Hattori M."/>
            <person name="Kamijo T."/>
            <person name="Ohta H."/>
        </authorList>
    </citation>
    <scope>NUCLEOTIDE SEQUENCE [LARGE SCALE GENOMIC DNA]</scope>
    <source>
        <strain evidence="4">C2-3</strain>
    </source>
</reference>
<evidence type="ECO:0000313" key="4">
    <source>
        <dbReference type="Proteomes" id="UP000007382"/>
    </source>
</evidence>
<reference evidence="3 4" key="1">
    <citation type="journal article" date="2012" name="J. Bacteriol.">
        <title>Complete Genome Sequence of Leptospirillum ferrooxidans Strain C2-3, Isolated from a Fresh Volcanic Ash Deposit on the Island of Miyake, Japan.</title>
        <authorList>
            <person name="Fujimura R."/>
            <person name="Sato Y."/>
            <person name="Nishizawa T."/>
            <person name="Oshima K."/>
            <person name="Kim S.-W."/>
            <person name="Hattori M."/>
            <person name="Kamijo T."/>
            <person name="Ohta H."/>
        </authorList>
    </citation>
    <scope>NUCLEOTIDE SEQUENCE [LARGE SCALE GENOMIC DNA]</scope>
    <source>
        <strain evidence="3 4">C2-3</strain>
    </source>
</reference>
<dbReference type="RefSeq" id="WP_014448527.1">
    <property type="nucleotide sequence ID" value="NC_017094.1"/>
</dbReference>